<protein>
    <submittedName>
        <fullName evidence="2">Uncharacterized protein</fullName>
    </submittedName>
</protein>
<gene>
    <name evidence="3" type="ORF">D0866_09222</name>
    <name evidence="2" type="ORF">D0867_08785</name>
</gene>
<feature type="compositionally biased region" description="Acidic residues" evidence="1">
    <location>
        <begin position="266"/>
        <end position="293"/>
    </location>
</feature>
<dbReference type="Proteomes" id="UP000271337">
    <property type="component" value="Unassembled WGS sequence"/>
</dbReference>
<reference evidence="4 5" key="1">
    <citation type="journal article" date="2018" name="BMC Genomics">
        <title>Genomic evidence for intraspecific hybridization in a clonal and extremely halotolerant yeast.</title>
        <authorList>
            <person name="Gostincar C."/>
            <person name="Stajich J.E."/>
            <person name="Zupancic J."/>
            <person name="Zalar P."/>
            <person name="Gunde-Cimerman N."/>
        </authorList>
    </citation>
    <scope>NUCLEOTIDE SEQUENCE [LARGE SCALE GENOMIC DNA]</scope>
    <source>
        <strain evidence="3 5">EXF-6651</strain>
        <strain evidence="2 4">EXF-6669</strain>
    </source>
</reference>
<dbReference type="VEuPathDB" id="FungiDB:BTJ68_00327"/>
<dbReference type="OrthoDB" id="3916942at2759"/>
<evidence type="ECO:0000313" key="2">
    <source>
        <dbReference type="EMBL" id="RMY09215.1"/>
    </source>
</evidence>
<evidence type="ECO:0000313" key="5">
    <source>
        <dbReference type="Proteomes" id="UP000276864"/>
    </source>
</evidence>
<feature type="region of interest" description="Disordered" evidence="1">
    <location>
        <begin position="258"/>
        <end position="362"/>
    </location>
</feature>
<comment type="caution">
    <text evidence="2">The sequence shown here is derived from an EMBL/GenBank/DDBJ whole genome shotgun (WGS) entry which is preliminary data.</text>
</comment>
<evidence type="ECO:0000313" key="4">
    <source>
        <dbReference type="Proteomes" id="UP000271337"/>
    </source>
</evidence>
<proteinExistence type="predicted"/>
<dbReference type="EMBL" id="QWIL01001010">
    <property type="protein sequence ID" value="RMY09215.1"/>
    <property type="molecule type" value="Genomic_DNA"/>
</dbReference>
<dbReference type="EMBL" id="QWIM01001066">
    <property type="protein sequence ID" value="RMY28707.1"/>
    <property type="molecule type" value="Genomic_DNA"/>
</dbReference>
<dbReference type="Proteomes" id="UP000276864">
    <property type="component" value="Unassembled WGS sequence"/>
</dbReference>
<sequence length="362" mass="40304">MSAKQVFQVMHALGVMRSGDRSDKRRSPSRMVSEPCTVLFITSKRATSSQYNDHSHSDDAMPWVMSTAARKYCGLLGLQRTASIADIKAAHRRVRHVLRERGLSARSQERVLAADLRTLLLGQCTPLEQDKCLEAIRAAGFATRESVLQAALPGQSTRVPTDEAPTLQAAELAASILDFIDGQCDWPEVLGVTENACGKEIKRTFYDALCCLKNDEYRESDAVMFGFRTMQDTIKSQRSDVFPKEKYVSSNPAERQYDKEFVKLNEDDDRTNDADEYDADTIDASDEDDEEFADTGSINTSDGDDEDLASTASMDASDDDEEDGINDEENGVNDDGNFCGMDFMYPECSDCDDEEEMKAEKL</sequence>
<feature type="compositionally biased region" description="Acidic residues" evidence="1">
    <location>
        <begin position="316"/>
        <end position="332"/>
    </location>
</feature>
<accession>A0A3M6Z1J1</accession>
<organism evidence="2 4">
    <name type="scientific">Hortaea werneckii</name>
    <name type="common">Black yeast</name>
    <name type="synonym">Cladosporium werneckii</name>
    <dbReference type="NCBI Taxonomy" id="91943"/>
    <lineage>
        <taxon>Eukaryota</taxon>
        <taxon>Fungi</taxon>
        <taxon>Dikarya</taxon>
        <taxon>Ascomycota</taxon>
        <taxon>Pezizomycotina</taxon>
        <taxon>Dothideomycetes</taxon>
        <taxon>Dothideomycetidae</taxon>
        <taxon>Mycosphaerellales</taxon>
        <taxon>Teratosphaeriaceae</taxon>
        <taxon>Hortaea</taxon>
    </lineage>
</organism>
<name>A0A3M6Z1J1_HORWE</name>
<evidence type="ECO:0000313" key="3">
    <source>
        <dbReference type="EMBL" id="RMY28707.1"/>
    </source>
</evidence>
<dbReference type="AlphaFoldDB" id="A0A3M6Z1J1"/>
<evidence type="ECO:0000256" key="1">
    <source>
        <dbReference type="SAM" id="MobiDB-lite"/>
    </source>
</evidence>
<feature type="compositionally biased region" description="Acidic residues" evidence="1">
    <location>
        <begin position="349"/>
        <end position="362"/>
    </location>
</feature>